<dbReference type="AlphaFoldDB" id="A0A1B1YRL3"/>
<dbReference type="GO" id="GO:0019344">
    <property type="term" value="P:cysteine biosynthetic process"/>
    <property type="evidence" value="ECO:0007669"/>
    <property type="project" value="UniProtKB-KW"/>
</dbReference>
<dbReference type="GO" id="GO:0005886">
    <property type="term" value="C:plasma membrane"/>
    <property type="evidence" value="ECO:0007669"/>
    <property type="project" value="TreeGrafter"/>
</dbReference>
<keyword evidence="7 11" id="KW-1133">Transmembrane helix</keyword>
<dbReference type="Proteomes" id="UP000092952">
    <property type="component" value="Chromosome"/>
</dbReference>
<proteinExistence type="predicted"/>
<keyword evidence="5" id="KW-0028">Amino-acid biosynthesis</keyword>
<dbReference type="PANTHER" id="PTHR37468">
    <property type="entry name" value="SULFATE TRANSPORTER CYSZ"/>
    <property type="match status" value="1"/>
</dbReference>
<dbReference type="OrthoDB" id="5292355at2"/>
<accession>A0A1B1YRL3</accession>
<evidence type="ECO:0000256" key="10">
    <source>
        <dbReference type="ARBA" id="ARBA00023192"/>
    </source>
</evidence>
<dbReference type="STRING" id="1810504.PG2T_03540"/>
<dbReference type="EMBL" id="CP014671">
    <property type="protein sequence ID" value="ANX03352.1"/>
    <property type="molecule type" value="Genomic_DNA"/>
</dbReference>
<dbReference type="Pfam" id="PF07264">
    <property type="entry name" value="EI24"/>
    <property type="match status" value="1"/>
</dbReference>
<keyword evidence="2" id="KW-0813">Transport</keyword>
<evidence type="ECO:0000256" key="5">
    <source>
        <dbReference type="ARBA" id="ARBA00022605"/>
    </source>
</evidence>
<dbReference type="InterPro" id="IPR059112">
    <property type="entry name" value="CysZ/EI24"/>
</dbReference>
<keyword evidence="3" id="KW-1003">Cell membrane</keyword>
<evidence type="ECO:0000256" key="7">
    <source>
        <dbReference type="ARBA" id="ARBA00022989"/>
    </source>
</evidence>
<evidence type="ECO:0000256" key="6">
    <source>
        <dbReference type="ARBA" id="ARBA00022692"/>
    </source>
</evidence>
<sequence>MTMPLLGHPLSGPACLWRGFRCLFDRRWRSLVLAPLAINALLFGAGSVWAAGRVAAAVRWLQDALPGWLDWLAFLAWPLFGLGLLLVFVYAFTALANLIGAPFNVILARRVSGDVAPPAGGWLREATQAMLNELRKLRYFLVRAVPLGLLLWVPGVNLVAGPLWLLLGRGCWRSNTSTTRWATGALILVPCAGRPLPCRCGRWALAAACCCWARCRS</sequence>
<name>A0A1B1YRL3_9GAMM</name>
<dbReference type="GO" id="GO:0000103">
    <property type="term" value="P:sulfate assimilation"/>
    <property type="evidence" value="ECO:0007669"/>
    <property type="project" value="TreeGrafter"/>
</dbReference>
<gene>
    <name evidence="12" type="ORF">PG2T_03540</name>
</gene>
<dbReference type="InParanoid" id="A0A1B1YRL3"/>
<protein>
    <recommendedName>
        <fullName evidence="14">Sulfate transporter CysZ</fullName>
    </recommendedName>
</protein>
<evidence type="ECO:0000313" key="12">
    <source>
        <dbReference type="EMBL" id="ANX03352.1"/>
    </source>
</evidence>
<keyword evidence="6 11" id="KW-0812">Transmembrane</keyword>
<keyword evidence="8" id="KW-0764">Sulfate transport</keyword>
<keyword evidence="13" id="KW-1185">Reference proteome</keyword>
<evidence type="ECO:0000256" key="8">
    <source>
        <dbReference type="ARBA" id="ARBA00023032"/>
    </source>
</evidence>
<comment type="subcellular location">
    <subcellularLocation>
        <location evidence="1">Membrane</location>
        <topology evidence="1">Multi-pass membrane protein</topology>
    </subcellularLocation>
</comment>
<dbReference type="GO" id="GO:0009675">
    <property type="term" value="F:high-affinity sulfate:proton symporter activity"/>
    <property type="evidence" value="ECO:0007669"/>
    <property type="project" value="TreeGrafter"/>
</dbReference>
<dbReference type="InterPro" id="IPR050480">
    <property type="entry name" value="CysZ-like"/>
</dbReference>
<dbReference type="PANTHER" id="PTHR37468:SF1">
    <property type="entry name" value="SULFATE TRANSPORTER CYSZ"/>
    <property type="match status" value="1"/>
</dbReference>
<organism evidence="12 13">
    <name type="scientific">Immundisolibacter cernigliae</name>
    <dbReference type="NCBI Taxonomy" id="1810504"/>
    <lineage>
        <taxon>Bacteria</taxon>
        <taxon>Pseudomonadati</taxon>
        <taxon>Pseudomonadota</taxon>
        <taxon>Gammaproteobacteria</taxon>
        <taxon>Immundisolibacterales</taxon>
        <taxon>Immundisolibacteraceae</taxon>
        <taxon>Immundisolibacter</taxon>
    </lineage>
</organism>
<evidence type="ECO:0000256" key="2">
    <source>
        <dbReference type="ARBA" id="ARBA00022448"/>
    </source>
</evidence>
<feature type="transmembrane region" description="Helical" evidence="11">
    <location>
        <begin position="31"/>
        <end position="51"/>
    </location>
</feature>
<feature type="transmembrane region" description="Helical" evidence="11">
    <location>
        <begin position="71"/>
        <end position="100"/>
    </location>
</feature>
<evidence type="ECO:0000256" key="11">
    <source>
        <dbReference type="SAM" id="Phobius"/>
    </source>
</evidence>
<keyword evidence="10" id="KW-0198">Cysteine biosynthesis</keyword>
<evidence type="ECO:0000256" key="3">
    <source>
        <dbReference type="ARBA" id="ARBA00022475"/>
    </source>
</evidence>
<keyword evidence="4" id="KW-0997">Cell inner membrane</keyword>
<keyword evidence="9 11" id="KW-0472">Membrane</keyword>
<evidence type="ECO:0000256" key="1">
    <source>
        <dbReference type="ARBA" id="ARBA00004141"/>
    </source>
</evidence>
<evidence type="ECO:0000256" key="9">
    <source>
        <dbReference type="ARBA" id="ARBA00023136"/>
    </source>
</evidence>
<dbReference type="FunCoup" id="A0A1B1YRL3">
    <property type="interactions" value="25"/>
</dbReference>
<evidence type="ECO:0008006" key="14">
    <source>
        <dbReference type="Google" id="ProtNLM"/>
    </source>
</evidence>
<reference evidence="13" key="1">
    <citation type="submission" date="2016-03" db="EMBL/GenBank/DDBJ databases">
        <title>Complete genome sequence of Solimmundus cernigliae, representing a novel lineage of polycyclic aromatic hydrocarbon degraders within the Gammaproteobacteria.</title>
        <authorList>
            <person name="Singleton D.R."/>
            <person name="Dickey A.N."/>
            <person name="Scholl E.H."/>
            <person name="Wright F.A."/>
            <person name="Aitken M.D."/>
        </authorList>
    </citation>
    <scope>NUCLEOTIDE SEQUENCE [LARGE SCALE GENOMIC DNA]</scope>
    <source>
        <strain evidence="13">TR3.2</strain>
    </source>
</reference>
<dbReference type="KEGG" id="gbi:PG2T_03540"/>
<evidence type="ECO:0000256" key="4">
    <source>
        <dbReference type="ARBA" id="ARBA00022519"/>
    </source>
</evidence>
<evidence type="ECO:0000313" key="13">
    <source>
        <dbReference type="Proteomes" id="UP000092952"/>
    </source>
</evidence>
<feature type="transmembrane region" description="Helical" evidence="11">
    <location>
        <begin position="140"/>
        <end position="167"/>
    </location>
</feature>